<evidence type="ECO:0000313" key="4">
    <source>
        <dbReference type="Proteomes" id="UP000243723"/>
    </source>
</evidence>
<reference evidence="3 4" key="1">
    <citation type="submission" date="2017-05" db="EMBL/GenBank/DDBJ databases">
        <title>Draft genome sequence of Elsinoe australis.</title>
        <authorList>
            <person name="Cheng Q."/>
        </authorList>
    </citation>
    <scope>NUCLEOTIDE SEQUENCE [LARGE SCALE GENOMIC DNA]</scope>
    <source>
        <strain evidence="3 4">NL1</strain>
    </source>
</reference>
<dbReference type="AlphaFoldDB" id="A0A2P8AE09"/>
<dbReference type="PANTHER" id="PTHR44229:SF4">
    <property type="entry name" value="15-HYDROXYPROSTAGLANDIN DEHYDROGENASE [NAD(+)]"/>
    <property type="match status" value="1"/>
</dbReference>
<protein>
    <submittedName>
        <fullName evidence="3">Carbonyl reductase family member 4</fullName>
    </submittedName>
</protein>
<dbReference type="GO" id="GO:0016616">
    <property type="term" value="F:oxidoreductase activity, acting on the CH-OH group of donors, NAD or NADP as acceptor"/>
    <property type="evidence" value="ECO:0007669"/>
    <property type="project" value="TreeGrafter"/>
</dbReference>
<gene>
    <name evidence="3" type="ORF">B9Z65_6705</name>
</gene>
<name>A0A2P8AE09_9PEZI</name>
<evidence type="ECO:0000256" key="1">
    <source>
        <dbReference type="ARBA" id="ARBA00006484"/>
    </source>
</evidence>
<dbReference type="InterPro" id="IPR002347">
    <property type="entry name" value="SDR_fam"/>
</dbReference>
<dbReference type="Pfam" id="PF00106">
    <property type="entry name" value="adh_short"/>
    <property type="match status" value="1"/>
</dbReference>
<dbReference type="PRINTS" id="PR00081">
    <property type="entry name" value="GDHRDH"/>
</dbReference>
<dbReference type="Gene3D" id="3.40.50.720">
    <property type="entry name" value="NAD(P)-binding Rossmann-like Domain"/>
    <property type="match status" value="1"/>
</dbReference>
<dbReference type="FunFam" id="3.40.50.720:FF:000643">
    <property type="entry name" value="Short chain dehydrogenase/reductase family oxidoreductase, putative"/>
    <property type="match status" value="1"/>
</dbReference>
<dbReference type="GO" id="GO:0005737">
    <property type="term" value="C:cytoplasm"/>
    <property type="evidence" value="ECO:0007669"/>
    <property type="project" value="TreeGrafter"/>
</dbReference>
<keyword evidence="2" id="KW-0560">Oxidoreductase</keyword>
<dbReference type="InterPro" id="IPR036291">
    <property type="entry name" value="NAD(P)-bd_dom_sf"/>
</dbReference>
<evidence type="ECO:0000313" key="3">
    <source>
        <dbReference type="EMBL" id="PSK58690.1"/>
    </source>
</evidence>
<proteinExistence type="inferred from homology"/>
<accession>A0A2P8AE09</accession>
<dbReference type="STRING" id="40998.A0A2P8AE09"/>
<dbReference type="SUPFAM" id="SSF51735">
    <property type="entry name" value="NAD(P)-binding Rossmann-fold domains"/>
    <property type="match status" value="1"/>
</dbReference>
<dbReference type="Proteomes" id="UP000243723">
    <property type="component" value="Unassembled WGS sequence"/>
</dbReference>
<dbReference type="PANTHER" id="PTHR44229">
    <property type="entry name" value="15-HYDROXYPROSTAGLANDIN DEHYDROGENASE [NAD(+)]"/>
    <property type="match status" value="1"/>
</dbReference>
<organism evidence="3 4">
    <name type="scientific">Elsinoe australis</name>
    <dbReference type="NCBI Taxonomy" id="40998"/>
    <lineage>
        <taxon>Eukaryota</taxon>
        <taxon>Fungi</taxon>
        <taxon>Dikarya</taxon>
        <taxon>Ascomycota</taxon>
        <taxon>Pezizomycotina</taxon>
        <taxon>Dothideomycetes</taxon>
        <taxon>Dothideomycetidae</taxon>
        <taxon>Myriangiales</taxon>
        <taxon>Elsinoaceae</taxon>
        <taxon>Elsinoe</taxon>
    </lineage>
</organism>
<keyword evidence="4" id="KW-1185">Reference proteome</keyword>
<comment type="similarity">
    <text evidence="1">Belongs to the short-chain dehydrogenases/reductases (SDR) family.</text>
</comment>
<dbReference type="OrthoDB" id="5296at2759"/>
<comment type="caution">
    <text evidence="3">The sequence shown here is derived from an EMBL/GenBank/DDBJ whole genome shotgun (WGS) entry which is preliminary data.</text>
</comment>
<sequence length="332" mass="35815">MTSTTVDAATPPQAPFSLSGKTAIVTGAGSGINLSFAELLLKAGTNVVFADLALRTEAKELVDKYSAKQDGKPRAVFVKTNVTLWKELEHMFQVADDEFGGADIVCPGAGVFEPPWSNFWHPPGTSLSKDSPLGEPDSGLGHYMTLDLNLTHPIRVTQMAVARWRSPPPNCSVGKASPQNPKRIVHISSIAGQTASLLTPIYHASKHAISGFVKSLALLDQIGIRVNGVAPGLIMTPLWSDHPDKMRFAQPEHETWVMPKEVAEAMVACLVDEQYGGGAMIEITKDERRPVELTNDPGPDMAAIAGFEGKQAYADVFRKVTSDGWGTERQQD</sequence>
<evidence type="ECO:0000256" key="2">
    <source>
        <dbReference type="ARBA" id="ARBA00023002"/>
    </source>
</evidence>
<dbReference type="EMBL" id="NHZQ01000016">
    <property type="protein sequence ID" value="PSK58690.1"/>
    <property type="molecule type" value="Genomic_DNA"/>
</dbReference>